<gene>
    <name evidence="1" type="primary">AVEN_92404_1</name>
    <name evidence="1" type="ORF">NPIL_560831</name>
</gene>
<keyword evidence="2" id="KW-1185">Reference proteome</keyword>
<dbReference type="OrthoDB" id="6415980at2759"/>
<evidence type="ECO:0000313" key="1">
    <source>
        <dbReference type="EMBL" id="GFT39468.1"/>
    </source>
</evidence>
<name>A0A8X6NY11_NEPPI</name>
<evidence type="ECO:0000313" key="2">
    <source>
        <dbReference type="Proteomes" id="UP000887013"/>
    </source>
</evidence>
<reference evidence="1" key="1">
    <citation type="submission" date="2020-08" db="EMBL/GenBank/DDBJ databases">
        <title>Multicomponent nature underlies the extraordinary mechanical properties of spider dragline silk.</title>
        <authorList>
            <person name="Kono N."/>
            <person name="Nakamura H."/>
            <person name="Mori M."/>
            <person name="Yoshida Y."/>
            <person name="Ohtoshi R."/>
            <person name="Malay A.D."/>
            <person name="Moran D.A.P."/>
            <person name="Tomita M."/>
            <person name="Numata K."/>
            <person name="Arakawa K."/>
        </authorList>
    </citation>
    <scope>NUCLEOTIDE SEQUENCE</scope>
</reference>
<dbReference type="EMBL" id="BMAW01063278">
    <property type="protein sequence ID" value="GFT39468.1"/>
    <property type="molecule type" value="Genomic_DNA"/>
</dbReference>
<dbReference type="Proteomes" id="UP000887013">
    <property type="component" value="Unassembled WGS sequence"/>
</dbReference>
<protein>
    <submittedName>
        <fullName evidence="1">Uncharacterized protein</fullName>
    </submittedName>
</protein>
<dbReference type="AlphaFoldDB" id="A0A8X6NY11"/>
<comment type="caution">
    <text evidence="1">The sequence shown here is derived from an EMBL/GenBank/DDBJ whole genome shotgun (WGS) entry which is preliminary data.</text>
</comment>
<accession>A0A8X6NY11</accession>
<sequence>MKDFFEIFVYTLIKIVNRTVWILHEIGAIEILEKSRSLIIDNCIQTDVLTKKNGENASFEQMKTEKFFSSPSEKSPICNLQLSVSPTTLTGKYEQTSFMNESPGLSDEPNSPAVLKLEAEFPNTITFQPSSRSQSPVCNINLSLSPRVLTKYTQADAEEFVSGDGRFLKKICNSWKSKQSDEIIQSVVQNHHEKSNEILKGLKKTKIISDDNSDNKIHQHIEEPYSPKVFDCCNIVMSKLKSKFQKKNSFTTISYSRF</sequence>
<organism evidence="1 2">
    <name type="scientific">Nephila pilipes</name>
    <name type="common">Giant wood spider</name>
    <name type="synonym">Nephila maculata</name>
    <dbReference type="NCBI Taxonomy" id="299642"/>
    <lineage>
        <taxon>Eukaryota</taxon>
        <taxon>Metazoa</taxon>
        <taxon>Ecdysozoa</taxon>
        <taxon>Arthropoda</taxon>
        <taxon>Chelicerata</taxon>
        <taxon>Arachnida</taxon>
        <taxon>Araneae</taxon>
        <taxon>Araneomorphae</taxon>
        <taxon>Entelegynae</taxon>
        <taxon>Araneoidea</taxon>
        <taxon>Nephilidae</taxon>
        <taxon>Nephila</taxon>
    </lineage>
</organism>
<proteinExistence type="predicted"/>